<sequence length="204" mass="22789">MSQNQSSPSNVIGLEEEASKRVRLHLSPSASPFTLASAFHLPAPNLWTWVGLDTAYDILDGGILSSEYTLSAFDSAIETTMKCCRRHGDTFPYPIQFYVENYLQAIQELKIWSTAPVDARGRESKQALKAVQNEIEKIITNAIDDPSSSYLAAAREAQVDEHLLRRTGRTLEQVEAEVWREARIIVIGQQNNPAKAERQAGKEE</sequence>
<name>A0AAN8F3N0_9EURO</name>
<accession>A0AAN8F3N0</accession>
<organism evidence="1 2">
    <name type="scientific">Knufia fluminis</name>
    <dbReference type="NCBI Taxonomy" id="191047"/>
    <lineage>
        <taxon>Eukaryota</taxon>
        <taxon>Fungi</taxon>
        <taxon>Dikarya</taxon>
        <taxon>Ascomycota</taxon>
        <taxon>Pezizomycotina</taxon>
        <taxon>Eurotiomycetes</taxon>
        <taxon>Chaetothyriomycetidae</taxon>
        <taxon>Chaetothyriales</taxon>
        <taxon>Trichomeriaceae</taxon>
        <taxon>Knufia</taxon>
    </lineage>
</organism>
<dbReference type="AlphaFoldDB" id="A0AAN8F3N0"/>
<reference evidence="1 2" key="1">
    <citation type="submission" date="2022-12" db="EMBL/GenBank/DDBJ databases">
        <title>Genomic features and morphological characterization of a novel Knufia sp. strain isolated from spacecraft assembly facility.</title>
        <authorList>
            <person name="Teixeira M."/>
            <person name="Chander A.M."/>
            <person name="Stajich J.E."/>
            <person name="Venkateswaran K."/>
        </authorList>
    </citation>
    <scope>NUCLEOTIDE SEQUENCE [LARGE SCALE GENOMIC DNA]</scope>
    <source>
        <strain evidence="1 2">FJI-L2-BK-P2</strain>
    </source>
</reference>
<protein>
    <submittedName>
        <fullName evidence="1">Uncharacterized protein</fullName>
    </submittedName>
</protein>
<evidence type="ECO:0000313" key="2">
    <source>
        <dbReference type="Proteomes" id="UP001316803"/>
    </source>
</evidence>
<comment type="caution">
    <text evidence="1">The sequence shown here is derived from an EMBL/GenBank/DDBJ whole genome shotgun (WGS) entry which is preliminary data.</text>
</comment>
<dbReference type="EMBL" id="JAKLMC020000025">
    <property type="protein sequence ID" value="KAK5950591.1"/>
    <property type="molecule type" value="Genomic_DNA"/>
</dbReference>
<gene>
    <name evidence="1" type="ORF">OHC33_008257</name>
</gene>
<proteinExistence type="predicted"/>
<evidence type="ECO:0000313" key="1">
    <source>
        <dbReference type="EMBL" id="KAK5950591.1"/>
    </source>
</evidence>
<keyword evidence="2" id="KW-1185">Reference proteome</keyword>
<dbReference type="Proteomes" id="UP001316803">
    <property type="component" value="Unassembled WGS sequence"/>
</dbReference>